<feature type="domain" description="Autotransporter" evidence="2">
    <location>
        <begin position="496"/>
        <end position="783"/>
    </location>
</feature>
<keyword evidence="4" id="KW-1185">Reference proteome</keyword>
<dbReference type="STRING" id="260552.Mag101_03370"/>
<dbReference type="RefSeq" id="WP_077400780.1">
    <property type="nucleotide sequence ID" value="NZ_CP019650.1"/>
</dbReference>
<dbReference type="InterPro" id="IPR036709">
    <property type="entry name" value="Autotransporte_beta_dom_sf"/>
</dbReference>
<dbReference type="Proteomes" id="UP000188219">
    <property type="component" value="Chromosome"/>
</dbReference>
<dbReference type="AlphaFoldDB" id="A0A1Q2M291"/>
<dbReference type="Gene3D" id="2.40.128.130">
    <property type="entry name" value="Autotransporter beta-domain"/>
    <property type="match status" value="1"/>
</dbReference>
<dbReference type="SMART" id="SM00869">
    <property type="entry name" value="Autotransporter"/>
    <property type="match status" value="1"/>
</dbReference>
<feature type="transmembrane region" description="Helical" evidence="1">
    <location>
        <begin position="12"/>
        <end position="29"/>
    </location>
</feature>
<accession>A0A1Q2M291</accession>
<keyword evidence="1" id="KW-0472">Membrane</keyword>
<evidence type="ECO:0000259" key="2">
    <source>
        <dbReference type="PROSITE" id="PS51208"/>
    </source>
</evidence>
<dbReference type="KEGG" id="maga:Mag101_03370"/>
<proteinExistence type="predicted"/>
<dbReference type="PANTHER" id="PTHR35037:SF3">
    <property type="entry name" value="C-TERMINAL REGION OF AIDA-LIKE PROTEIN"/>
    <property type="match status" value="1"/>
</dbReference>
<name>A0A1Q2M291_9GAMM</name>
<evidence type="ECO:0000313" key="4">
    <source>
        <dbReference type="Proteomes" id="UP000188219"/>
    </source>
</evidence>
<dbReference type="Gene3D" id="2.160.20.20">
    <property type="match status" value="1"/>
</dbReference>
<dbReference type="GO" id="GO:0019867">
    <property type="term" value="C:outer membrane"/>
    <property type="evidence" value="ECO:0007669"/>
    <property type="project" value="InterPro"/>
</dbReference>
<dbReference type="InterPro" id="IPR012332">
    <property type="entry name" value="Autotransporter_pectin_lyase_C"/>
</dbReference>
<dbReference type="PANTHER" id="PTHR35037">
    <property type="entry name" value="C-TERMINAL REGION OF AIDA-LIKE PROTEIN"/>
    <property type="match status" value="1"/>
</dbReference>
<protein>
    <recommendedName>
        <fullName evidence="2">Autotransporter domain-containing protein</fullName>
    </recommendedName>
</protein>
<dbReference type="OrthoDB" id="6053567at2"/>
<dbReference type="InterPro" id="IPR005546">
    <property type="entry name" value="Autotransporte_beta"/>
</dbReference>
<dbReference type="SUPFAM" id="SSF103515">
    <property type="entry name" value="Autotransporter"/>
    <property type="match status" value="1"/>
</dbReference>
<dbReference type="EMBL" id="CP019650">
    <property type="protein sequence ID" value="AQQ66786.1"/>
    <property type="molecule type" value="Genomic_DNA"/>
</dbReference>
<dbReference type="InterPro" id="IPR051551">
    <property type="entry name" value="Autotransporter_adhesion"/>
</dbReference>
<dbReference type="Pfam" id="PF18883">
    <property type="entry name" value="AC_1"/>
    <property type="match status" value="1"/>
</dbReference>
<keyword evidence="1" id="KW-0812">Transmembrane</keyword>
<dbReference type="Gene3D" id="2.160.20.160">
    <property type="match status" value="1"/>
</dbReference>
<dbReference type="NCBIfam" id="TIGR01414">
    <property type="entry name" value="autotrans_barl"/>
    <property type="match status" value="1"/>
</dbReference>
<sequence length="783" mass="84941">MSSDTRPQRSAPIAAVVFWAVNFVALLLLPTSTKAECTPANIGTEGPDTILCDTDNDAAGADVNALGGDDVLNLNGGTIGIADAGADNDEVNVNGAVIDTNLFAGDGDDTVIVENRESRIGNFFNGGLDTGNGDDRIEIYDGLTFRLNAGAGDDSLLLDGGFIFDTADMGAGDDTFYYDEGLISHFIGGTGSDYVEIDARAYDEEDTILDGGDDATADDGDIDTLRFKLDHLLDGSKLLNWENLIINGSSKLRMFNNLTVGGGRSGGESLGLDIRFGGILEPTDTEFSIFGDVQNAGTLDLESGAFNQLNIATHDDGRFGSYHGRDGRLWMDAQLAGDNAPSDFLSIAGDASGRTFVGIFNLGGNGALTVGNGIPIIQVEGNNPRNAFTLAPDYTGFDGRSAIVGGAYGYTLHRGGIDGGSNDTWFLRSTITNPFNGSGSLIPRWQPGAVLYETYAQSIRRMNTPTTLRKRVGNRFWAGTSFRDRGTCCYGEAVERTIDGGGWWMRLNTEYNDNAPEGSTAHAEWQQDFGQVQIGSDFSFDPAVYYGRMMLGVFAQYGSGSTELDSFFGRGDIDTDYFGVGASLTWHGSQGSYADIQAQFNWFDSDLYSSELWYLDRDNDAVGFNFSVEGGHSFKLCDFYSLTPQLQLAFTAEDIDDNQDPYGASMTDAENQGGFARMGVAFEQRLSQRVNRNMYGNLLLERMGFYAIANTYFYFDDQTEVKVSGTSLFQERDQWWGQVGAGFTYDECGDGCSVYGELDYATSLNNLGDSYSVQLTFGFRYKW</sequence>
<dbReference type="CDD" id="cd01344">
    <property type="entry name" value="PL2_Passenger_AT"/>
    <property type="match status" value="1"/>
</dbReference>
<evidence type="ECO:0000313" key="3">
    <source>
        <dbReference type="EMBL" id="AQQ66786.1"/>
    </source>
</evidence>
<dbReference type="InterPro" id="IPR006315">
    <property type="entry name" value="OM_autotransptr_brl_dom"/>
</dbReference>
<dbReference type="PROSITE" id="PS51208">
    <property type="entry name" value="AUTOTRANSPORTER"/>
    <property type="match status" value="1"/>
</dbReference>
<dbReference type="Pfam" id="PF03797">
    <property type="entry name" value="Autotransporter"/>
    <property type="match status" value="1"/>
</dbReference>
<dbReference type="InterPro" id="IPR011050">
    <property type="entry name" value="Pectin_lyase_fold/virulence"/>
</dbReference>
<dbReference type="SUPFAM" id="SSF51126">
    <property type="entry name" value="Pectin lyase-like"/>
    <property type="match status" value="1"/>
</dbReference>
<dbReference type="InterPro" id="IPR043990">
    <property type="entry name" value="AC_1"/>
</dbReference>
<organism evidence="3 4">
    <name type="scientific">Microbulbifer agarilyticus</name>
    <dbReference type="NCBI Taxonomy" id="260552"/>
    <lineage>
        <taxon>Bacteria</taxon>
        <taxon>Pseudomonadati</taxon>
        <taxon>Pseudomonadota</taxon>
        <taxon>Gammaproteobacteria</taxon>
        <taxon>Cellvibrionales</taxon>
        <taxon>Microbulbiferaceae</taxon>
        <taxon>Microbulbifer</taxon>
    </lineage>
</organism>
<keyword evidence="1" id="KW-1133">Transmembrane helix</keyword>
<reference evidence="3" key="1">
    <citation type="submission" date="2017-02" db="EMBL/GenBank/DDBJ databases">
        <title>Genome of Microbulbifer agarilyticus GP101.</title>
        <authorList>
            <person name="Jung J."/>
            <person name="Bae S.S."/>
            <person name="Baek K."/>
        </authorList>
    </citation>
    <scope>NUCLEOTIDE SEQUENCE [LARGE SCALE GENOMIC DNA]</scope>
    <source>
        <strain evidence="3">GP101</strain>
    </source>
</reference>
<dbReference type="eggNOG" id="COG3468">
    <property type="taxonomic scope" value="Bacteria"/>
</dbReference>
<gene>
    <name evidence="3" type="ORF">Mag101_03370</name>
</gene>
<evidence type="ECO:0000256" key="1">
    <source>
        <dbReference type="SAM" id="Phobius"/>
    </source>
</evidence>